<keyword evidence="1" id="KW-0472">Membrane</keyword>
<accession>A0A812UAE4</accession>
<keyword evidence="1" id="KW-0812">Transmembrane</keyword>
<sequence length="329" mass="37031">VAICFFDVVSIHQSDRDLTERGIYGLGGFLKVSSELRVLWSGPYLSRLWCVFELAAYRKANPDGLIKVTPLFVEAGVLALILGSYCAGFGFFVVFALHLHASFRLAAYGIALIPVYFLMHAMRKNKRAKQQLVNELKNFDLTKALCRTDFDRDFIHSAIVHWYGSKEKFVDHVRGPLREELLAEGTLNIPLPYLLLVTIAAMCSSLNSVVAYWVGGASVDTVLSQLIGGTLALEFFWFLPITKFSIYLCDRFADPVWTSCCMDYMQTGAIFLCFFALYYAGDEMATAAQSSGLATTCAWCFFAWTVSWMFCFQGYVHIRRFTRLAFSGC</sequence>
<organism evidence="2 3">
    <name type="scientific">Symbiodinium pilosum</name>
    <name type="common">Dinoflagellate</name>
    <dbReference type="NCBI Taxonomy" id="2952"/>
    <lineage>
        <taxon>Eukaryota</taxon>
        <taxon>Sar</taxon>
        <taxon>Alveolata</taxon>
        <taxon>Dinophyceae</taxon>
        <taxon>Suessiales</taxon>
        <taxon>Symbiodiniaceae</taxon>
        <taxon>Symbiodinium</taxon>
    </lineage>
</organism>
<proteinExistence type="predicted"/>
<feature type="transmembrane region" description="Helical" evidence="1">
    <location>
        <begin position="105"/>
        <end position="122"/>
    </location>
</feature>
<dbReference type="EMBL" id="CAJNIZ010035669">
    <property type="protein sequence ID" value="CAE7561223.1"/>
    <property type="molecule type" value="Genomic_DNA"/>
</dbReference>
<name>A0A812UAE4_SYMPI</name>
<dbReference type="OrthoDB" id="422298at2759"/>
<evidence type="ECO:0000313" key="3">
    <source>
        <dbReference type="Proteomes" id="UP000649617"/>
    </source>
</evidence>
<keyword evidence="3" id="KW-1185">Reference proteome</keyword>
<feature type="transmembrane region" description="Helical" evidence="1">
    <location>
        <begin position="77"/>
        <end position="99"/>
    </location>
</feature>
<dbReference type="AlphaFoldDB" id="A0A812UAE4"/>
<evidence type="ECO:0000256" key="1">
    <source>
        <dbReference type="SAM" id="Phobius"/>
    </source>
</evidence>
<dbReference type="Proteomes" id="UP000649617">
    <property type="component" value="Unassembled WGS sequence"/>
</dbReference>
<feature type="transmembrane region" description="Helical" evidence="1">
    <location>
        <begin position="226"/>
        <end position="249"/>
    </location>
</feature>
<feature type="non-terminal residue" evidence="2">
    <location>
        <position position="329"/>
    </location>
</feature>
<reference evidence="2" key="1">
    <citation type="submission" date="2021-02" db="EMBL/GenBank/DDBJ databases">
        <authorList>
            <person name="Dougan E. K."/>
            <person name="Rhodes N."/>
            <person name="Thang M."/>
            <person name="Chan C."/>
        </authorList>
    </citation>
    <scope>NUCLEOTIDE SEQUENCE</scope>
</reference>
<gene>
    <name evidence="2" type="ORF">SPIL2461_LOCUS15006</name>
</gene>
<feature type="transmembrane region" description="Helical" evidence="1">
    <location>
        <begin position="193"/>
        <end position="214"/>
    </location>
</feature>
<evidence type="ECO:0000313" key="2">
    <source>
        <dbReference type="EMBL" id="CAE7561223.1"/>
    </source>
</evidence>
<keyword evidence="1" id="KW-1133">Transmembrane helix</keyword>
<feature type="transmembrane region" description="Helical" evidence="1">
    <location>
        <begin position="261"/>
        <end position="281"/>
    </location>
</feature>
<protein>
    <submittedName>
        <fullName evidence="2">Uncharacterized protein</fullName>
    </submittedName>
</protein>
<comment type="caution">
    <text evidence="2">The sequence shown here is derived from an EMBL/GenBank/DDBJ whole genome shotgun (WGS) entry which is preliminary data.</text>
</comment>
<feature type="transmembrane region" description="Helical" evidence="1">
    <location>
        <begin position="293"/>
        <end position="316"/>
    </location>
</feature>